<dbReference type="AlphaFoldDB" id="B0NNZ3"/>
<name>B0NNZ3_BACSE</name>
<reference evidence="1 2" key="2">
    <citation type="submission" date="2007-11" db="EMBL/GenBank/DDBJ databases">
        <authorList>
            <person name="Fulton L."/>
            <person name="Clifton S."/>
            <person name="Fulton B."/>
            <person name="Xu J."/>
            <person name="Minx P."/>
            <person name="Pepin K.H."/>
            <person name="Johnson M."/>
            <person name="Thiruvilangam P."/>
            <person name="Bhonagiri V."/>
            <person name="Nash W.E."/>
            <person name="Mardis E.R."/>
            <person name="Wilson R.K."/>
        </authorList>
    </citation>
    <scope>NUCLEOTIDE SEQUENCE [LARGE SCALE GENOMIC DNA]</scope>
    <source>
        <strain evidence="1 2">ATCC 43183</strain>
    </source>
</reference>
<evidence type="ECO:0000313" key="1">
    <source>
        <dbReference type="EMBL" id="EDS15679.1"/>
    </source>
</evidence>
<comment type="caution">
    <text evidence="1">The sequence shown here is derived from an EMBL/GenBank/DDBJ whole genome shotgun (WGS) entry which is preliminary data.</text>
</comment>
<organism evidence="1 2">
    <name type="scientific">Bacteroides stercoris ATCC 43183</name>
    <dbReference type="NCBI Taxonomy" id="449673"/>
    <lineage>
        <taxon>Bacteria</taxon>
        <taxon>Pseudomonadati</taxon>
        <taxon>Bacteroidota</taxon>
        <taxon>Bacteroidia</taxon>
        <taxon>Bacteroidales</taxon>
        <taxon>Bacteroidaceae</taxon>
        <taxon>Bacteroides</taxon>
    </lineage>
</organism>
<evidence type="ECO:0000313" key="2">
    <source>
        <dbReference type="Proteomes" id="UP000004713"/>
    </source>
</evidence>
<dbReference type="EMBL" id="ABFZ02000018">
    <property type="protein sequence ID" value="EDS15679.1"/>
    <property type="molecule type" value="Genomic_DNA"/>
</dbReference>
<accession>B0NNZ3</accession>
<reference evidence="1 2" key="1">
    <citation type="submission" date="2007-11" db="EMBL/GenBank/DDBJ databases">
        <title>Draft genome sequence of Bacteroides stercoris(ATCC 43183).</title>
        <authorList>
            <person name="Sudarsanam P."/>
            <person name="Ley R."/>
            <person name="Guruge J."/>
            <person name="Turnbaugh P.J."/>
            <person name="Mahowald M."/>
            <person name="Liep D."/>
            <person name="Gordon J."/>
        </authorList>
    </citation>
    <scope>NUCLEOTIDE SEQUENCE [LARGE SCALE GENOMIC DNA]</scope>
    <source>
        <strain evidence="1 2">ATCC 43183</strain>
    </source>
</reference>
<sequence length="40" mass="4912">MQIFPYKFSSLSRICLTFYWYIQEIYAKLLCTLNKESIKK</sequence>
<dbReference type="HOGENOM" id="CLU_3284711_0_0_10"/>
<dbReference type="Proteomes" id="UP000004713">
    <property type="component" value="Unassembled WGS sequence"/>
</dbReference>
<proteinExistence type="predicted"/>
<protein>
    <submittedName>
        <fullName evidence="1">Uncharacterized protein</fullName>
    </submittedName>
</protein>
<gene>
    <name evidence="1" type="ORF">BACSTE_01118</name>
</gene>